<accession>A0ABU7C1C6</accession>
<dbReference type="Proteomes" id="UP001345963">
    <property type="component" value="Unassembled WGS sequence"/>
</dbReference>
<proteinExistence type="predicted"/>
<evidence type="ECO:0000313" key="1">
    <source>
        <dbReference type="EMBL" id="MED6256130.1"/>
    </source>
</evidence>
<reference evidence="1 2" key="1">
    <citation type="submission" date="2021-07" db="EMBL/GenBank/DDBJ databases">
        <authorList>
            <person name="Palmer J.M."/>
        </authorList>
    </citation>
    <scope>NUCLEOTIDE SEQUENCE [LARGE SCALE GENOMIC DNA]</scope>
    <source>
        <strain evidence="1 2">AT_MEX2019</strain>
        <tissue evidence="1">Muscle</tissue>
    </source>
</reference>
<name>A0ABU7C1C6_9TELE</name>
<gene>
    <name evidence="1" type="ORF">ATANTOWER_020382</name>
</gene>
<comment type="caution">
    <text evidence="1">The sequence shown here is derived from an EMBL/GenBank/DDBJ whole genome shotgun (WGS) entry which is preliminary data.</text>
</comment>
<evidence type="ECO:0000313" key="2">
    <source>
        <dbReference type="Proteomes" id="UP001345963"/>
    </source>
</evidence>
<protein>
    <submittedName>
        <fullName evidence="1">Uncharacterized protein</fullName>
    </submittedName>
</protein>
<keyword evidence="2" id="KW-1185">Reference proteome</keyword>
<sequence length="169" mass="19074">MTRGRCEEMAAEPTAATGRVVLVKKIIMKDGAVLKLRPGSEQSGSGPKWPCSVVGDRRGAVMETHAQARLIAAVLMRSRWIHYVLHNSPPAWDDPPRGGQRRRWMRIRSSAGVHFNTENRPNHCSGERKCLREQGKQNKINSNDASKLHTHVLSRYKHQVQLLGFYVTD</sequence>
<dbReference type="EMBL" id="JAHUTI010073164">
    <property type="protein sequence ID" value="MED6256130.1"/>
    <property type="molecule type" value="Genomic_DNA"/>
</dbReference>
<organism evidence="1 2">
    <name type="scientific">Ataeniobius toweri</name>
    <dbReference type="NCBI Taxonomy" id="208326"/>
    <lineage>
        <taxon>Eukaryota</taxon>
        <taxon>Metazoa</taxon>
        <taxon>Chordata</taxon>
        <taxon>Craniata</taxon>
        <taxon>Vertebrata</taxon>
        <taxon>Euteleostomi</taxon>
        <taxon>Actinopterygii</taxon>
        <taxon>Neopterygii</taxon>
        <taxon>Teleostei</taxon>
        <taxon>Neoteleostei</taxon>
        <taxon>Acanthomorphata</taxon>
        <taxon>Ovalentaria</taxon>
        <taxon>Atherinomorphae</taxon>
        <taxon>Cyprinodontiformes</taxon>
        <taxon>Goodeidae</taxon>
        <taxon>Ataeniobius</taxon>
    </lineage>
</organism>